<dbReference type="GO" id="GO:0004558">
    <property type="term" value="F:alpha-1,4-glucosidase activity"/>
    <property type="evidence" value="ECO:0007669"/>
    <property type="project" value="TreeGrafter"/>
</dbReference>
<dbReference type="AlphaFoldDB" id="A0A0N5ACL1"/>
<dbReference type="GO" id="GO:0030246">
    <property type="term" value="F:carbohydrate binding"/>
    <property type="evidence" value="ECO:0007669"/>
    <property type="project" value="InterPro"/>
</dbReference>
<accession>A0A0N5ACL1</accession>
<dbReference type="InterPro" id="IPR025887">
    <property type="entry name" value="Glyco_hydro_31_N_dom"/>
</dbReference>
<proteinExistence type="predicted"/>
<dbReference type="CDD" id="cd14752">
    <property type="entry name" value="GH31_N"/>
    <property type="match status" value="1"/>
</dbReference>
<keyword evidence="2" id="KW-1185">Reference proteome</keyword>
<dbReference type="STRING" id="451379.A0A0N5ACL1"/>
<dbReference type="Proteomes" id="UP000046393">
    <property type="component" value="Unplaced"/>
</dbReference>
<dbReference type="InterPro" id="IPR011013">
    <property type="entry name" value="Gal_mutarotase_sf_dom"/>
</dbReference>
<evidence type="ECO:0000259" key="1">
    <source>
        <dbReference type="Pfam" id="PF13802"/>
    </source>
</evidence>
<dbReference type="Gene3D" id="2.60.40.1760">
    <property type="entry name" value="glycosyl hydrolase (family 31)"/>
    <property type="match status" value="1"/>
</dbReference>
<dbReference type="WBParaSite" id="SMUV_0000188701-mRNA-1">
    <property type="protein sequence ID" value="SMUV_0000188701-mRNA-1"/>
    <property type="gene ID" value="SMUV_0000188701"/>
</dbReference>
<dbReference type="GO" id="GO:0005975">
    <property type="term" value="P:carbohydrate metabolic process"/>
    <property type="evidence" value="ECO:0007669"/>
    <property type="project" value="InterPro"/>
</dbReference>
<feature type="domain" description="Glycoside hydrolase family 31 N-terminal" evidence="1">
    <location>
        <begin position="19"/>
        <end position="136"/>
    </location>
</feature>
<reference evidence="3" key="1">
    <citation type="submission" date="2017-02" db="UniProtKB">
        <authorList>
            <consortium name="WormBaseParasite"/>
        </authorList>
    </citation>
    <scope>IDENTIFICATION</scope>
</reference>
<organism evidence="2 3">
    <name type="scientific">Syphacia muris</name>
    <dbReference type="NCBI Taxonomy" id="451379"/>
    <lineage>
        <taxon>Eukaryota</taxon>
        <taxon>Metazoa</taxon>
        <taxon>Ecdysozoa</taxon>
        <taxon>Nematoda</taxon>
        <taxon>Chromadorea</taxon>
        <taxon>Rhabditida</taxon>
        <taxon>Spirurina</taxon>
        <taxon>Oxyuridomorpha</taxon>
        <taxon>Oxyuroidea</taxon>
        <taxon>Oxyuridae</taxon>
        <taxon>Syphacia</taxon>
    </lineage>
</organism>
<evidence type="ECO:0000313" key="2">
    <source>
        <dbReference type="Proteomes" id="UP000046393"/>
    </source>
</evidence>
<name>A0A0N5ACL1_9BILA</name>
<evidence type="ECO:0000313" key="3">
    <source>
        <dbReference type="WBParaSite" id="SMUV_0000188701-mRNA-1"/>
    </source>
</evidence>
<dbReference type="PANTHER" id="PTHR22762">
    <property type="entry name" value="ALPHA-GLUCOSIDASE"/>
    <property type="match status" value="1"/>
</dbReference>
<protein>
    <submittedName>
        <fullName evidence="3">NtCtMGAM_N domain-containing protein</fullName>
    </submittedName>
</protein>
<dbReference type="PANTHER" id="PTHR22762:SF133">
    <property type="entry name" value="P-TYPE DOMAIN-CONTAINING PROTEIN"/>
    <property type="match status" value="1"/>
</dbReference>
<dbReference type="Pfam" id="PF13802">
    <property type="entry name" value="Gal_mutarotas_2"/>
    <property type="match status" value="1"/>
</dbReference>
<sequence length="136" mass="15326">MSKISRRQKHFRFEPDIFATKESINADDGFLVSANSEDMSFTVKRSSTGTIVFDTSIGGLVFADQYIQIATRLPSENLYGLGENVHQTLKHKFDKYKTWSMFARDQATESVGEHTGNLYGVHPFYLVVENDGKAHG</sequence>
<dbReference type="SUPFAM" id="SSF74650">
    <property type="entry name" value="Galactose mutarotase-like"/>
    <property type="match status" value="1"/>
</dbReference>